<evidence type="ECO:0000259" key="7">
    <source>
        <dbReference type="PROSITE" id="PS50110"/>
    </source>
</evidence>
<dbReference type="SMART" id="SM00448">
    <property type="entry name" value="REC"/>
    <property type="match status" value="1"/>
</dbReference>
<dbReference type="GO" id="GO:0000156">
    <property type="term" value="F:phosphorelay response regulator activity"/>
    <property type="evidence" value="ECO:0007669"/>
    <property type="project" value="TreeGrafter"/>
</dbReference>
<protein>
    <recommendedName>
        <fullName evidence="7">Response regulatory domain-containing protein</fullName>
    </recommendedName>
</protein>
<dbReference type="GO" id="GO:0005829">
    <property type="term" value="C:cytosol"/>
    <property type="evidence" value="ECO:0007669"/>
    <property type="project" value="TreeGrafter"/>
</dbReference>
<dbReference type="Pfam" id="PF00072">
    <property type="entry name" value="Response_reg"/>
    <property type="match status" value="1"/>
</dbReference>
<dbReference type="PANTHER" id="PTHR48111">
    <property type="entry name" value="REGULATOR OF RPOS"/>
    <property type="match status" value="1"/>
</dbReference>
<dbReference type="GO" id="GO:0006355">
    <property type="term" value="P:regulation of DNA-templated transcription"/>
    <property type="evidence" value="ECO:0007669"/>
    <property type="project" value="TreeGrafter"/>
</dbReference>
<evidence type="ECO:0000313" key="9">
    <source>
        <dbReference type="Proteomes" id="UP000218238"/>
    </source>
</evidence>
<evidence type="ECO:0000256" key="5">
    <source>
        <dbReference type="ARBA" id="ARBA00023163"/>
    </source>
</evidence>
<dbReference type="EMBL" id="NTFS01000062">
    <property type="protein sequence ID" value="PAX58319.1"/>
    <property type="molecule type" value="Genomic_DNA"/>
</dbReference>
<dbReference type="PROSITE" id="PS50110">
    <property type="entry name" value="RESPONSE_REGULATORY"/>
    <property type="match status" value="1"/>
</dbReference>
<evidence type="ECO:0000313" key="8">
    <source>
        <dbReference type="EMBL" id="PAX58319.1"/>
    </source>
</evidence>
<evidence type="ECO:0000256" key="2">
    <source>
        <dbReference type="ARBA" id="ARBA00023012"/>
    </source>
</evidence>
<dbReference type="GO" id="GO:0032993">
    <property type="term" value="C:protein-DNA complex"/>
    <property type="evidence" value="ECO:0007669"/>
    <property type="project" value="TreeGrafter"/>
</dbReference>
<dbReference type="Gene3D" id="3.40.50.2300">
    <property type="match status" value="1"/>
</dbReference>
<dbReference type="Gene3D" id="6.10.250.690">
    <property type="match status" value="1"/>
</dbReference>
<reference evidence="8 9" key="1">
    <citation type="submission" date="2017-08" db="EMBL/GenBank/DDBJ databases">
        <title>Draft genome sequence of filamentous cyanobacterium Calothrix elsteri CCALA 953.</title>
        <authorList>
            <person name="Gagunashvili A.N."/>
            <person name="Elster J."/>
            <person name="Andresson O.S."/>
        </authorList>
    </citation>
    <scope>NUCLEOTIDE SEQUENCE [LARGE SCALE GENOMIC DNA]</scope>
    <source>
        <strain evidence="8 9">CCALA 953</strain>
    </source>
</reference>
<dbReference type="OrthoDB" id="581322at2"/>
<feature type="domain" description="Response regulatory" evidence="7">
    <location>
        <begin position="87"/>
        <end position="200"/>
    </location>
</feature>
<dbReference type="PANTHER" id="PTHR48111:SF1">
    <property type="entry name" value="TWO-COMPONENT RESPONSE REGULATOR ORR33"/>
    <property type="match status" value="1"/>
</dbReference>
<comment type="caution">
    <text evidence="8">The sequence shown here is derived from an EMBL/GenBank/DDBJ whole genome shotgun (WGS) entry which is preliminary data.</text>
</comment>
<dbReference type="SUPFAM" id="SSF52172">
    <property type="entry name" value="CheY-like"/>
    <property type="match status" value="1"/>
</dbReference>
<dbReference type="Proteomes" id="UP000218238">
    <property type="component" value="Unassembled WGS sequence"/>
</dbReference>
<proteinExistence type="predicted"/>
<dbReference type="GO" id="GO:0000976">
    <property type="term" value="F:transcription cis-regulatory region binding"/>
    <property type="evidence" value="ECO:0007669"/>
    <property type="project" value="TreeGrafter"/>
</dbReference>
<keyword evidence="5" id="KW-0804">Transcription</keyword>
<sequence>MGEVLRLASLVDTLAEPLVEGGFEPLLIYANGLNSLICGDLNCAKIQLELFNKQQYQVEIAGVNLDILTAYKLVDPTTFTDITRIAKILVVHEDPALRNLILRFLNKQGYLVEAAEDGKTSLSIFEQFDPDLVILDVNLPDVTGFNLCQEMQSRNGVFVIMLTKLSDEADKIRGFSKGADDYITIPFSLQELEARVKAVLRRERIISYALS</sequence>
<dbReference type="InterPro" id="IPR039420">
    <property type="entry name" value="WalR-like"/>
</dbReference>
<evidence type="ECO:0000256" key="4">
    <source>
        <dbReference type="ARBA" id="ARBA00023125"/>
    </source>
</evidence>
<dbReference type="InterPro" id="IPR011006">
    <property type="entry name" value="CheY-like_superfamily"/>
</dbReference>
<keyword evidence="1 6" id="KW-0597">Phosphoprotein</keyword>
<keyword evidence="2" id="KW-0902">Two-component regulatory system</keyword>
<keyword evidence="3" id="KW-0805">Transcription regulation</keyword>
<evidence type="ECO:0000256" key="6">
    <source>
        <dbReference type="PROSITE-ProRule" id="PRU00169"/>
    </source>
</evidence>
<evidence type="ECO:0000256" key="1">
    <source>
        <dbReference type="ARBA" id="ARBA00022553"/>
    </source>
</evidence>
<feature type="modified residue" description="4-aspartylphosphate" evidence="6">
    <location>
        <position position="136"/>
    </location>
</feature>
<evidence type="ECO:0000256" key="3">
    <source>
        <dbReference type="ARBA" id="ARBA00023015"/>
    </source>
</evidence>
<accession>A0A2A2TLM7</accession>
<organism evidence="8 9">
    <name type="scientific">Brunnivagina elsteri CCALA 953</name>
    <dbReference type="NCBI Taxonomy" id="987040"/>
    <lineage>
        <taxon>Bacteria</taxon>
        <taxon>Bacillati</taxon>
        <taxon>Cyanobacteriota</taxon>
        <taxon>Cyanophyceae</taxon>
        <taxon>Nostocales</taxon>
        <taxon>Calotrichaceae</taxon>
        <taxon>Brunnivagina</taxon>
    </lineage>
</organism>
<keyword evidence="4" id="KW-0238">DNA-binding</keyword>
<keyword evidence="9" id="KW-1185">Reference proteome</keyword>
<name>A0A2A2TLM7_9CYAN</name>
<dbReference type="InterPro" id="IPR001789">
    <property type="entry name" value="Sig_transdc_resp-reg_receiver"/>
</dbReference>
<dbReference type="AlphaFoldDB" id="A0A2A2TLM7"/>
<gene>
    <name evidence="8" type="ORF">CK510_08130</name>
</gene>